<protein>
    <submittedName>
        <fullName evidence="2">Uncharacterized protein</fullName>
    </submittedName>
</protein>
<reference evidence="3" key="1">
    <citation type="submission" date="2016-10" db="EMBL/GenBank/DDBJ databases">
        <authorList>
            <person name="Varghese N."/>
            <person name="Submissions S."/>
        </authorList>
    </citation>
    <scope>NUCLEOTIDE SEQUENCE [LARGE SCALE GENOMIC DNA]</scope>
    <source>
        <strain evidence="3">IBRC-M 10655</strain>
    </source>
</reference>
<name>A0A1H0VUD1_9PSEU</name>
<evidence type="ECO:0000313" key="2">
    <source>
        <dbReference type="EMBL" id="SDP82192.1"/>
    </source>
</evidence>
<proteinExistence type="predicted"/>
<organism evidence="2 3">
    <name type="scientific">Actinokineospora alba</name>
    <dbReference type="NCBI Taxonomy" id="504798"/>
    <lineage>
        <taxon>Bacteria</taxon>
        <taxon>Bacillati</taxon>
        <taxon>Actinomycetota</taxon>
        <taxon>Actinomycetes</taxon>
        <taxon>Pseudonocardiales</taxon>
        <taxon>Pseudonocardiaceae</taxon>
        <taxon>Actinokineospora</taxon>
    </lineage>
</organism>
<dbReference type="EMBL" id="FNJB01000015">
    <property type="protein sequence ID" value="SDP82192.1"/>
    <property type="molecule type" value="Genomic_DNA"/>
</dbReference>
<evidence type="ECO:0000256" key="1">
    <source>
        <dbReference type="SAM" id="Phobius"/>
    </source>
</evidence>
<evidence type="ECO:0000313" key="3">
    <source>
        <dbReference type="Proteomes" id="UP000199651"/>
    </source>
</evidence>
<keyword evidence="1" id="KW-1133">Transmembrane helix</keyword>
<dbReference type="PROSITE" id="PS51257">
    <property type="entry name" value="PROKAR_LIPOPROTEIN"/>
    <property type="match status" value="1"/>
</dbReference>
<accession>A0A1H0VUD1</accession>
<sequence>MIARLMFNLTLAIVVGGCVYFILIGLLHR</sequence>
<keyword evidence="3" id="KW-1185">Reference proteome</keyword>
<dbReference type="Proteomes" id="UP000199651">
    <property type="component" value="Unassembled WGS sequence"/>
</dbReference>
<feature type="transmembrane region" description="Helical" evidence="1">
    <location>
        <begin position="6"/>
        <end position="27"/>
    </location>
</feature>
<dbReference type="AlphaFoldDB" id="A0A1H0VUD1"/>
<gene>
    <name evidence="2" type="ORF">SAMN05192558_115144</name>
</gene>
<keyword evidence="1" id="KW-0812">Transmembrane</keyword>
<keyword evidence="1" id="KW-0472">Membrane</keyword>